<evidence type="ECO:0000256" key="2">
    <source>
        <dbReference type="ARBA" id="ARBA00005091"/>
    </source>
</evidence>
<evidence type="ECO:0000256" key="9">
    <source>
        <dbReference type="ARBA" id="ARBA00023239"/>
    </source>
</evidence>
<evidence type="ECO:0000256" key="3">
    <source>
        <dbReference type="ARBA" id="ARBA00011152"/>
    </source>
</evidence>
<protein>
    <recommendedName>
        <fullName evidence="12">Imidazole glycerol phosphate synthase subunit HisH</fullName>
        <ecNumber evidence="12">4.3.2.10</ecNumber>
    </recommendedName>
    <alternativeName>
        <fullName evidence="12">IGP synthase glutaminase subunit</fullName>
        <ecNumber evidence="12">3.5.1.2</ecNumber>
    </alternativeName>
    <alternativeName>
        <fullName evidence="12">IGP synthase subunit HisH</fullName>
    </alternativeName>
    <alternativeName>
        <fullName evidence="12">ImGP synthase subunit HisH</fullName>
        <shortName evidence="12">IGPS subunit HisH</shortName>
    </alternativeName>
</protein>
<evidence type="ECO:0000313" key="15">
    <source>
        <dbReference type="EMBL" id="RUO54208.1"/>
    </source>
</evidence>
<comment type="caution">
    <text evidence="15">The sequence shown here is derived from an EMBL/GenBank/DDBJ whole genome shotgun (WGS) entry which is preliminary data.</text>
</comment>
<evidence type="ECO:0000256" key="6">
    <source>
        <dbReference type="ARBA" id="ARBA00022801"/>
    </source>
</evidence>
<comment type="catalytic activity">
    <reaction evidence="10 12">
        <text>5-[(5-phospho-1-deoxy-D-ribulos-1-ylimino)methylamino]-1-(5-phospho-beta-D-ribosyl)imidazole-4-carboxamide + L-glutamine = D-erythro-1-(imidazol-4-yl)glycerol 3-phosphate + 5-amino-1-(5-phospho-beta-D-ribosyl)imidazole-4-carboxamide + L-glutamate + H(+)</text>
        <dbReference type="Rhea" id="RHEA:24793"/>
        <dbReference type="ChEBI" id="CHEBI:15378"/>
        <dbReference type="ChEBI" id="CHEBI:29985"/>
        <dbReference type="ChEBI" id="CHEBI:58278"/>
        <dbReference type="ChEBI" id="CHEBI:58359"/>
        <dbReference type="ChEBI" id="CHEBI:58475"/>
        <dbReference type="ChEBI" id="CHEBI:58525"/>
        <dbReference type="EC" id="4.3.2.10"/>
    </reaction>
</comment>
<comment type="subcellular location">
    <subcellularLocation>
        <location evidence="1 12">Cytoplasm</location>
    </subcellularLocation>
</comment>
<dbReference type="EC" id="3.5.1.2" evidence="12"/>
<dbReference type="RefSeq" id="WP_126761387.1">
    <property type="nucleotide sequence ID" value="NZ_JBHLTZ010000004.1"/>
</dbReference>
<dbReference type="Pfam" id="PF00117">
    <property type="entry name" value="GATase"/>
    <property type="match status" value="1"/>
</dbReference>
<dbReference type="HAMAP" id="MF_00278">
    <property type="entry name" value="HisH"/>
    <property type="match status" value="1"/>
</dbReference>
<keyword evidence="9 12" id="KW-0456">Lyase</keyword>
<dbReference type="PROSITE" id="PS51273">
    <property type="entry name" value="GATASE_TYPE_1"/>
    <property type="match status" value="1"/>
</dbReference>
<keyword evidence="6 12" id="KW-0378">Hydrolase</keyword>
<dbReference type="CDD" id="cd01748">
    <property type="entry name" value="GATase1_IGP_Synthase"/>
    <property type="match status" value="1"/>
</dbReference>
<keyword evidence="5 12" id="KW-0028">Amino-acid biosynthesis</keyword>
<keyword evidence="16" id="KW-1185">Reference proteome</keyword>
<dbReference type="NCBIfam" id="TIGR01855">
    <property type="entry name" value="IMP_synth_hisH"/>
    <property type="match status" value="1"/>
</dbReference>
<sequence>MSVVIVDTSCANLSSVKFAIERLGVNPVISADASVIAAAERVILPGVGTAKAAMRNLQQLDLVTTLRQLQQPVLGICLGMQLLTESSEEGNVDCLGVIPTRTIAMQTTDPQQQGQPLLYPLPHMGWNTIEVNPANPLLKNLRDPAYCYFVHSFAVATDRYTLATTRYGNTSFASMIGHGNFFGAQFHPERSGKVGATILKNFMELTDADTRA</sequence>
<comment type="pathway">
    <text evidence="2 12">Amino-acid biosynthesis; L-histidine biosynthesis; L-histidine from 5-phospho-alpha-D-ribose 1-diphosphate: step 5/9.</text>
</comment>
<dbReference type="InterPro" id="IPR017926">
    <property type="entry name" value="GATASE"/>
</dbReference>
<evidence type="ECO:0000256" key="11">
    <source>
        <dbReference type="ARBA" id="ARBA00049534"/>
    </source>
</evidence>
<feature type="domain" description="Glutamine amidotransferase" evidence="14">
    <location>
        <begin position="36"/>
        <end position="203"/>
    </location>
</feature>
<reference evidence="16" key="1">
    <citation type="journal article" date="2018" name="Front. Microbiol.">
        <title>Genome-Based Analysis Reveals the Taxonomy and Diversity of the Family Idiomarinaceae.</title>
        <authorList>
            <person name="Liu Y."/>
            <person name="Lai Q."/>
            <person name="Shao Z."/>
        </authorList>
    </citation>
    <scope>NUCLEOTIDE SEQUENCE [LARGE SCALE GENOMIC DNA]</scope>
    <source>
        <strain evidence="16">BH195</strain>
    </source>
</reference>
<dbReference type="PANTHER" id="PTHR42701">
    <property type="entry name" value="IMIDAZOLE GLYCEROL PHOSPHATE SYNTHASE SUBUNIT HISH"/>
    <property type="match status" value="1"/>
</dbReference>
<feature type="active site" evidence="12 13">
    <location>
        <position position="189"/>
    </location>
</feature>
<dbReference type="OrthoDB" id="9807137at2"/>
<gene>
    <name evidence="12 15" type="primary">hisH</name>
    <name evidence="15" type="ORF">CWI69_01940</name>
</gene>
<evidence type="ECO:0000256" key="8">
    <source>
        <dbReference type="ARBA" id="ARBA00023102"/>
    </source>
</evidence>
<dbReference type="FunFam" id="3.40.50.880:FF:000009">
    <property type="entry name" value="Imidazole glycerol phosphate synthase subunit HisH"/>
    <property type="match status" value="1"/>
</dbReference>
<dbReference type="GO" id="GO:0004359">
    <property type="term" value="F:glutaminase activity"/>
    <property type="evidence" value="ECO:0007669"/>
    <property type="project" value="UniProtKB-EC"/>
</dbReference>
<dbReference type="UniPathway" id="UPA00031">
    <property type="reaction ID" value="UER00010"/>
</dbReference>
<keyword evidence="7 12" id="KW-0315">Glutamine amidotransferase</keyword>
<evidence type="ECO:0000256" key="1">
    <source>
        <dbReference type="ARBA" id="ARBA00004496"/>
    </source>
</evidence>
<dbReference type="PANTHER" id="PTHR42701:SF1">
    <property type="entry name" value="IMIDAZOLE GLYCEROL PHOSPHATE SYNTHASE SUBUNIT HISH"/>
    <property type="match status" value="1"/>
</dbReference>
<dbReference type="EC" id="4.3.2.10" evidence="12"/>
<keyword evidence="4 12" id="KW-0963">Cytoplasm</keyword>
<comment type="function">
    <text evidence="12">IGPS catalyzes the conversion of PRFAR and glutamine to IGP, AICAR and glutamate. The HisH subunit catalyzes the hydrolysis of glutamine to glutamate and ammonia as part of the synthesis of IGP and AICAR. The resulting ammonia molecule is channeled to the active site of HisF.</text>
</comment>
<comment type="catalytic activity">
    <reaction evidence="11 12">
        <text>L-glutamine + H2O = L-glutamate + NH4(+)</text>
        <dbReference type="Rhea" id="RHEA:15889"/>
        <dbReference type="ChEBI" id="CHEBI:15377"/>
        <dbReference type="ChEBI" id="CHEBI:28938"/>
        <dbReference type="ChEBI" id="CHEBI:29985"/>
        <dbReference type="ChEBI" id="CHEBI:58359"/>
        <dbReference type="EC" id="3.5.1.2"/>
    </reaction>
</comment>
<evidence type="ECO:0000259" key="14">
    <source>
        <dbReference type="Pfam" id="PF00117"/>
    </source>
</evidence>
<dbReference type="GO" id="GO:0005737">
    <property type="term" value="C:cytoplasm"/>
    <property type="evidence" value="ECO:0007669"/>
    <property type="project" value="UniProtKB-SubCell"/>
</dbReference>
<evidence type="ECO:0000256" key="7">
    <source>
        <dbReference type="ARBA" id="ARBA00022962"/>
    </source>
</evidence>
<evidence type="ECO:0000256" key="13">
    <source>
        <dbReference type="PIRSR" id="PIRSR000495-1"/>
    </source>
</evidence>
<dbReference type="AlphaFoldDB" id="A0A432XZP3"/>
<evidence type="ECO:0000256" key="12">
    <source>
        <dbReference type="HAMAP-Rule" id="MF_00278"/>
    </source>
</evidence>
<accession>A0A432XZP3</accession>
<evidence type="ECO:0000313" key="16">
    <source>
        <dbReference type="Proteomes" id="UP000287198"/>
    </source>
</evidence>
<dbReference type="PIRSF" id="PIRSF000495">
    <property type="entry name" value="Amidotransf_hisH"/>
    <property type="match status" value="1"/>
</dbReference>
<name>A0A432XZP3_9GAMM</name>
<dbReference type="InterPro" id="IPR010139">
    <property type="entry name" value="Imidazole-glycPsynth_HisH"/>
</dbReference>
<dbReference type="SUPFAM" id="SSF52317">
    <property type="entry name" value="Class I glutamine amidotransferase-like"/>
    <property type="match status" value="1"/>
</dbReference>
<dbReference type="EMBL" id="PIPW01000001">
    <property type="protein sequence ID" value="RUO54208.1"/>
    <property type="molecule type" value="Genomic_DNA"/>
</dbReference>
<dbReference type="Proteomes" id="UP000287198">
    <property type="component" value="Unassembled WGS sequence"/>
</dbReference>
<evidence type="ECO:0000256" key="5">
    <source>
        <dbReference type="ARBA" id="ARBA00022605"/>
    </source>
</evidence>
<proteinExistence type="inferred from homology"/>
<evidence type="ECO:0000256" key="10">
    <source>
        <dbReference type="ARBA" id="ARBA00047838"/>
    </source>
</evidence>
<dbReference type="InterPro" id="IPR029062">
    <property type="entry name" value="Class_I_gatase-like"/>
</dbReference>
<dbReference type="Gene3D" id="3.40.50.880">
    <property type="match status" value="1"/>
</dbReference>
<feature type="active site" description="Nucleophile" evidence="12 13">
    <location>
        <position position="77"/>
    </location>
</feature>
<dbReference type="GO" id="GO:0016829">
    <property type="term" value="F:lyase activity"/>
    <property type="evidence" value="ECO:0007669"/>
    <property type="project" value="UniProtKB-KW"/>
</dbReference>
<comment type="subunit">
    <text evidence="3 12">Heterodimer of HisH and HisF.</text>
</comment>
<organism evidence="15 16">
    <name type="scientific">Pseudidiomarina halophila</name>
    <dbReference type="NCBI Taxonomy" id="1449799"/>
    <lineage>
        <taxon>Bacteria</taxon>
        <taxon>Pseudomonadati</taxon>
        <taxon>Pseudomonadota</taxon>
        <taxon>Gammaproteobacteria</taxon>
        <taxon>Alteromonadales</taxon>
        <taxon>Idiomarinaceae</taxon>
        <taxon>Pseudidiomarina</taxon>
    </lineage>
</organism>
<dbReference type="GO" id="GO:0000107">
    <property type="term" value="F:imidazoleglycerol-phosphate synthase activity"/>
    <property type="evidence" value="ECO:0007669"/>
    <property type="project" value="UniProtKB-UniRule"/>
</dbReference>
<feature type="active site" evidence="12 13">
    <location>
        <position position="187"/>
    </location>
</feature>
<keyword evidence="8 12" id="KW-0368">Histidine biosynthesis</keyword>
<evidence type="ECO:0000256" key="4">
    <source>
        <dbReference type="ARBA" id="ARBA00022490"/>
    </source>
</evidence>
<dbReference type="GO" id="GO:0000105">
    <property type="term" value="P:L-histidine biosynthetic process"/>
    <property type="evidence" value="ECO:0007669"/>
    <property type="project" value="UniProtKB-UniRule"/>
</dbReference>